<dbReference type="AlphaFoldDB" id="R5QJ42"/>
<sequence length="77" mass="8655">MANGFAVKGKRTEREYMRLLVQLGPEFEVLRKIPVEQISRTAGEQTGCLVDKLRKGKIKWNSGFDGEYGTIDPGVIQ</sequence>
<dbReference type="Proteomes" id="UP000017998">
    <property type="component" value="Unassembled WGS sequence"/>
</dbReference>
<evidence type="ECO:0000313" key="1">
    <source>
        <dbReference type="EMBL" id="CCZ26339.1"/>
    </source>
</evidence>
<dbReference type="EMBL" id="CAZS010000102">
    <property type="protein sequence ID" value="CCZ26339.1"/>
    <property type="molecule type" value="Genomic_DNA"/>
</dbReference>
<proteinExistence type="predicted"/>
<protein>
    <submittedName>
        <fullName evidence="1">Uncharacterized protein</fullName>
    </submittedName>
</protein>
<name>R5QJ42_9FIRM</name>
<organism evidence="1 2">
    <name type="scientific">[Ruminococcus] torques CAG:61</name>
    <dbReference type="NCBI Taxonomy" id="1263108"/>
    <lineage>
        <taxon>Bacteria</taxon>
        <taxon>Bacillati</taxon>
        <taxon>Bacillota</taxon>
        <taxon>Clostridia</taxon>
        <taxon>Lachnospirales</taxon>
        <taxon>Lachnospiraceae</taxon>
        <taxon>Mediterraneibacter</taxon>
    </lineage>
</organism>
<accession>R5QJ42</accession>
<gene>
    <name evidence="1" type="ORF">BN734_01991</name>
</gene>
<comment type="caution">
    <text evidence="1">The sequence shown here is derived from an EMBL/GenBank/DDBJ whole genome shotgun (WGS) entry which is preliminary data.</text>
</comment>
<evidence type="ECO:0000313" key="2">
    <source>
        <dbReference type="Proteomes" id="UP000017998"/>
    </source>
</evidence>
<reference evidence="1" key="1">
    <citation type="submission" date="2012-11" db="EMBL/GenBank/DDBJ databases">
        <title>Dependencies among metagenomic species, viruses, plasmids and units of genetic variation.</title>
        <authorList>
            <person name="Nielsen H.B."/>
            <person name="Almeida M."/>
            <person name="Juncker A.S."/>
            <person name="Rasmussen S."/>
            <person name="Li J."/>
            <person name="Sunagawa S."/>
            <person name="Plichta D."/>
            <person name="Gautier L."/>
            <person name="Le Chatelier E."/>
            <person name="Peletier E."/>
            <person name="Bonde I."/>
            <person name="Nielsen T."/>
            <person name="Manichanh C."/>
            <person name="Arumugam M."/>
            <person name="Batto J."/>
            <person name="Santos M.B.Q.D."/>
            <person name="Blom N."/>
            <person name="Borruel N."/>
            <person name="Burgdorf K.S."/>
            <person name="Boumezbeur F."/>
            <person name="Casellas F."/>
            <person name="Dore J."/>
            <person name="Guarner F."/>
            <person name="Hansen T."/>
            <person name="Hildebrand F."/>
            <person name="Kaas R.S."/>
            <person name="Kennedy S."/>
            <person name="Kristiansen K."/>
            <person name="Kultima J.R."/>
            <person name="Leonard P."/>
            <person name="Levenez F."/>
            <person name="Lund O."/>
            <person name="Moumen B."/>
            <person name="Le Paslier D."/>
            <person name="Pons N."/>
            <person name="Pedersen O."/>
            <person name="Prifti E."/>
            <person name="Qin J."/>
            <person name="Raes J."/>
            <person name="Tap J."/>
            <person name="Tims S."/>
            <person name="Ussery D.W."/>
            <person name="Yamada T."/>
            <person name="MetaHit consortium"/>
            <person name="Renault P."/>
            <person name="Sicheritz-Ponten T."/>
            <person name="Bork P."/>
            <person name="Wang J."/>
            <person name="Brunak S."/>
            <person name="Ehrlich S.D."/>
        </authorList>
    </citation>
    <scope>NUCLEOTIDE SEQUENCE [LARGE SCALE GENOMIC DNA]</scope>
</reference>